<feature type="region of interest" description="Disordered" evidence="1">
    <location>
        <begin position="1"/>
        <end position="27"/>
    </location>
</feature>
<dbReference type="AlphaFoldDB" id="A0AAD6Z0Q3"/>
<dbReference type="Proteomes" id="UP001218218">
    <property type="component" value="Unassembled WGS sequence"/>
</dbReference>
<organism evidence="2 3">
    <name type="scientific">Mycena albidolilacea</name>
    <dbReference type="NCBI Taxonomy" id="1033008"/>
    <lineage>
        <taxon>Eukaryota</taxon>
        <taxon>Fungi</taxon>
        <taxon>Dikarya</taxon>
        <taxon>Basidiomycota</taxon>
        <taxon>Agaricomycotina</taxon>
        <taxon>Agaricomycetes</taxon>
        <taxon>Agaricomycetidae</taxon>
        <taxon>Agaricales</taxon>
        <taxon>Marasmiineae</taxon>
        <taxon>Mycenaceae</taxon>
        <taxon>Mycena</taxon>
    </lineage>
</organism>
<comment type="caution">
    <text evidence="2">The sequence shown here is derived from an EMBL/GenBank/DDBJ whole genome shotgun (WGS) entry which is preliminary data.</text>
</comment>
<evidence type="ECO:0000256" key="1">
    <source>
        <dbReference type="SAM" id="MobiDB-lite"/>
    </source>
</evidence>
<accession>A0AAD6Z0Q3</accession>
<keyword evidence="3" id="KW-1185">Reference proteome</keyword>
<evidence type="ECO:0000313" key="2">
    <source>
        <dbReference type="EMBL" id="KAJ7302859.1"/>
    </source>
</evidence>
<name>A0AAD6Z0Q3_9AGAR</name>
<gene>
    <name evidence="2" type="ORF">DFH08DRAFT_826183</name>
</gene>
<sequence length="297" mass="33613">MEPMDSPSERKKHPKTQVSPSRTPAARRLACAKYRQKKSEAIARKGRISMARLREETKSDPSAAKLRAEFAQEARAQYEERNRVHRAWKKRFRRLEASYRSEGSRKKNCTPVDYEVEWALYQQMKEDEKRGRVAEALLHPAHPAHQSLRQASPIPMIGHGTSSRPPASTVYYAVGGGAIVHSDLTSALAQFTAMSSRGPAELLTTEDARQATHFASGFPRAEAALISQAERASDMWLGHDPPDWTHLSDMARRRRRDHLLLELREVLRILDGLAEDSDAEEFQDGRLVYEVESDGDD</sequence>
<protein>
    <submittedName>
        <fullName evidence="2">Uncharacterized protein</fullName>
    </submittedName>
</protein>
<reference evidence="2" key="1">
    <citation type="submission" date="2023-03" db="EMBL/GenBank/DDBJ databases">
        <title>Massive genome expansion in bonnet fungi (Mycena s.s.) driven by repeated elements and novel gene families across ecological guilds.</title>
        <authorList>
            <consortium name="Lawrence Berkeley National Laboratory"/>
            <person name="Harder C.B."/>
            <person name="Miyauchi S."/>
            <person name="Viragh M."/>
            <person name="Kuo A."/>
            <person name="Thoen E."/>
            <person name="Andreopoulos B."/>
            <person name="Lu D."/>
            <person name="Skrede I."/>
            <person name="Drula E."/>
            <person name="Henrissat B."/>
            <person name="Morin E."/>
            <person name="Kohler A."/>
            <person name="Barry K."/>
            <person name="LaButti K."/>
            <person name="Morin E."/>
            <person name="Salamov A."/>
            <person name="Lipzen A."/>
            <person name="Mereny Z."/>
            <person name="Hegedus B."/>
            <person name="Baldrian P."/>
            <person name="Stursova M."/>
            <person name="Weitz H."/>
            <person name="Taylor A."/>
            <person name="Grigoriev I.V."/>
            <person name="Nagy L.G."/>
            <person name="Martin F."/>
            <person name="Kauserud H."/>
        </authorList>
    </citation>
    <scope>NUCLEOTIDE SEQUENCE</scope>
    <source>
        <strain evidence="2">CBHHK002</strain>
    </source>
</reference>
<evidence type="ECO:0000313" key="3">
    <source>
        <dbReference type="Proteomes" id="UP001218218"/>
    </source>
</evidence>
<dbReference type="EMBL" id="JARIHO010000110">
    <property type="protein sequence ID" value="KAJ7302859.1"/>
    <property type="molecule type" value="Genomic_DNA"/>
</dbReference>
<proteinExistence type="predicted"/>